<dbReference type="InterPro" id="IPR002502">
    <property type="entry name" value="Amidase_domain"/>
</dbReference>
<evidence type="ECO:0000256" key="1">
    <source>
        <dbReference type="ARBA" id="ARBA00001561"/>
    </source>
</evidence>
<dbReference type="GO" id="GO:0030435">
    <property type="term" value="P:sporulation resulting in formation of a cellular spore"/>
    <property type="evidence" value="ECO:0007669"/>
    <property type="project" value="UniProtKB-KW"/>
</dbReference>
<dbReference type="InterPro" id="IPR036505">
    <property type="entry name" value="Amidase/PGRP_sf"/>
</dbReference>
<dbReference type="EMBL" id="QXXA01000033">
    <property type="protein sequence ID" value="NBI08371.1"/>
    <property type="molecule type" value="Genomic_DNA"/>
</dbReference>
<sequence length="301" mass="34477">MKIKQQLIRDTKHKYGKSNKKKYITVHQTDNWDRGANAQVHANLQSRVNPRKASWHWQVDDIQAIQSFIHDFQLWHCSDGRGNGNLNSIGVELCLNRDGNYNKAVENGAELVAYIMKKENIQLSNVVQHNYWSGKNCPSQIRRGKNGISWSDFKKLVAKKLNKGIVEPTKTIEKLIAETLAGKYGNGAERRRLLGSNYNEVQREIDKMYNSKPTTKPTKTIDKLVEETLLGFHGNGAERKKSLGSNYQKVQQIINGKFERVDINKLVQETLAGKHGNGAQRKKSLGKYYKEVQNIINKRYK</sequence>
<comment type="caution">
    <text evidence="10">The sequence shown here is derived from an EMBL/GenBank/DDBJ whole genome shotgun (WGS) entry which is preliminary data.</text>
</comment>
<protein>
    <recommendedName>
        <fullName evidence="3">N-acetylmuramoyl-L-alanine amidase</fullName>
        <ecNumber evidence="3">3.5.1.28</ecNumber>
    </recommendedName>
</protein>
<dbReference type="EC" id="3.5.1.28" evidence="3"/>
<reference evidence="10 11" key="1">
    <citation type="submission" date="2018-08" db="EMBL/GenBank/DDBJ databases">
        <title>Murine metabolic-syndrome-specific gut microbial biobank.</title>
        <authorList>
            <person name="Liu C."/>
        </authorList>
    </citation>
    <scope>NUCLEOTIDE SEQUENCE [LARGE SCALE GENOMIC DNA]</scope>
    <source>
        <strain evidence="10 11">583</strain>
    </source>
</reference>
<comment type="catalytic activity">
    <reaction evidence="1">
        <text>Hydrolyzes the link between N-acetylmuramoyl residues and L-amino acid residues in certain cell-wall glycopeptides.</text>
        <dbReference type="EC" id="3.5.1.28"/>
    </reaction>
</comment>
<name>A0A845R1B4_9CLOT</name>
<dbReference type="Pfam" id="PF01510">
    <property type="entry name" value="Amidase_2"/>
    <property type="match status" value="1"/>
</dbReference>
<dbReference type="SUPFAM" id="SSF55846">
    <property type="entry name" value="N-acetylmuramoyl-L-alanine amidase-like"/>
    <property type="match status" value="1"/>
</dbReference>
<evidence type="ECO:0000313" key="10">
    <source>
        <dbReference type="EMBL" id="NBI08371.1"/>
    </source>
</evidence>
<dbReference type="InterPro" id="IPR013168">
    <property type="entry name" value="Cpl_7_lyso_C"/>
</dbReference>
<evidence type="ECO:0000256" key="2">
    <source>
        <dbReference type="ARBA" id="ARBA00007553"/>
    </source>
</evidence>
<dbReference type="OrthoDB" id="9794294at2"/>
<gene>
    <name evidence="10" type="ORF">D3Z33_16075</name>
</gene>
<keyword evidence="11" id="KW-1185">Reference proteome</keyword>
<evidence type="ECO:0000259" key="9">
    <source>
        <dbReference type="SMART" id="SM01095"/>
    </source>
</evidence>
<dbReference type="Proteomes" id="UP000467132">
    <property type="component" value="Unassembled WGS sequence"/>
</dbReference>
<accession>A0A845R1B4</accession>
<dbReference type="GO" id="GO:0009253">
    <property type="term" value="P:peptidoglycan catabolic process"/>
    <property type="evidence" value="ECO:0007669"/>
    <property type="project" value="InterPro"/>
</dbReference>
<dbReference type="AlphaFoldDB" id="A0A845R1B4"/>
<evidence type="ECO:0000256" key="4">
    <source>
        <dbReference type="ARBA" id="ARBA00022801"/>
    </source>
</evidence>
<dbReference type="CDD" id="cd06583">
    <property type="entry name" value="PGRP"/>
    <property type="match status" value="1"/>
</dbReference>
<organism evidence="10 11">
    <name type="scientific">Senegalia massiliensis</name>
    <dbReference type="NCBI Taxonomy" id="1720316"/>
    <lineage>
        <taxon>Bacteria</taxon>
        <taxon>Bacillati</taxon>
        <taxon>Bacillota</taxon>
        <taxon>Clostridia</taxon>
        <taxon>Eubacteriales</taxon>
        <taxon>Clostridiaceae</taxon>
        <taxon>Senegalia</taxon>
    </lineage>
</organism>
<dbReference type="GO" id="GO:0009254">
    <property type="term" value="P:peptidoglycan turnover"/>
    <property type="evidence" value="ECO:0007669"/>
    <property type="project" value="TreeGrafter"/>
</dbReference>
<evidence type="ECO:0000313" key="11">
    <source>
        <dbReference type="Proteomes" id="UP000467132"/>
    </source>
</evidence>
<evidence type="ECO:0000256" key="6">
    <source>
        <dbReference type="ARBA" id="ARBA00023287"/>
    </source>
</evidence>
<dbReference type="GO" id="GO:0071555">
    <property type="term" value="P:cell wall organization"/>
    <property type="evidence" value="ECO:0007669"/>
    <property type="project" value="UniProtKB-KW"/>
</dbReference>
<feature type="domain" description="Cpl-7 lysozyme C-terminal" evidence="9">
    <location>
        <begin position="263"/>
        <end position="301"/>
    </location>
</feature>
<dbReference type="SMART" id="SM01095">
    <property type="entry name" value="Cpl-7"/>
    <property type="match status" value="3"/>
</dbReference>
<comment type="similarity">
    <text evidence="2">Belongs to the N-acetylmuramoyl-L-alanine amidase 2 family.</text>
</comment>
<feature type="domain" description="Cpl-7 lysozyme C-terminal" evidence="9">
    <location>
        <begin position="221"/>
        <end position="259"/>
    </location>
</feature>
<dbReference type="PANTHER" id="PTHR30417:SF11">
    <property type="entry name" value="N-ACETYLMURAMOYL-L-ALANINE AMIDASE XLYA"/>
    <property type="match status" value="1"/>
</dbReference>
<dbReference type="InterPro" id="IPR051206">
    <property type="entry name" value="NAMLAA_amidase_2"/>
</dbReference>
<dbReference type="SMART" id="SM00644">
    <property type="entry name" value="Ami_2"/>
    <property type="match status" value="1"/>
</dbReference>
<keyword evidence="6" id="KW-0178">Competence</keyword>
<proteinExistence type="inferred from homology"/>
<dbReference type="PANTHER" id="PTHR30417">
    <property type="entry name" value="N-ACETYLMURAMOYL-L-ALANINE AMIDASE AMID"/>
    <property type="match status" value="1"/>
</dbReference>
<keyword evidence="5" id="KW-0749">Sporulation</keyword>
<dbReference type="RefSeq" id="WP_160198836.1">
    <property type="nucleotide sequence ID" value="NZ_QXXA01000033.1"/>
</dbReference>
<keyword evidence="4" id="KW-0378">Hydrolase</keyword>
<feature type="domain" description="N-acetylmuramoyl-L-alanine amidase" evidence="8">
    <location>
        <begin position="10"/>
        <end position="157"/>
    </location>
</feature>
<dbReference type="Pfam" id="PF08230">
    <property type="entry name" value="CW_7"/>
    <property type="match status" value="3"/>
</dbReference>
<feature type="domain" description="Cpl-7 lysozyme C-terminal" evidence="9">
    <location>
        <begin position="172"/>
        <end position="210"/>
    </location>
</feature>
<evidence type="ECO:0000256" key="3">
    <source>
        <dbReference type="ARBA" id="ARBA00011901"/>
    </source>
</evidence>
<evidence type="ECO:0000259" key="8">
    <source>
        <dbReference type="SMART" id="SM00644"/>
    </source>
</evidence>
<dbReference type="GO" id="GO:0008745">
    <property type="term" value="F:N-acetylmuramoyl-L-alanine amidase activity"/>
    <property type="evidence" value="ECO:0007669"/>
    <property type="project" value="UniProtKB-EC"/>
</dbReference>
<evidence type="ECO:0000256" key="5">
    <source>
        <dbReference type="ARBA" id="ARBA00022969"/>
    </source>
</evidence>
<evidence type="ECO:0000256" key="7">
    <source>
        <dbReference type="ARBA" id="ARBA00023316"/>
    </source>
</evidence>
<dbReference type="Gene3D" id="3.40.80.10">
    <property type="entry name" value="Peptidoglycan recognition protein-like"/>
    <property type="match status" value="1"/>
</dbReference>
<dbReference type="GO" id="GO:0030420">
    <property type="term" value="P:establishment of competence for transformation"/>
    <property type="evidence" value="ECO:0007669"/>
    <property type="project" value="UniProtKB-KW"/>
</dbReference>
<keyword evidence="7" id="KW-0961">Cell wall biogenesis/degradation</keyword>